<dbReference type="STRING" id="187979.ERS852385_00709"/>
<evidence type="ECO:0000259" key="1">
    <source>
        <dbReference type="SMART" id="SM00849"/>
    </source>
</evidence>
<dbReference type="AlphaFoldDB" id="A0A173XT69"/>
<gene>
    <name evidence="2" type="ORF">ERS852385_00709</name>
</gene>
<dbReference type="EMBL" id="CYYU01000002">
    <property type="protein sequence ID" value="CUN53548.1"/>
    <property type="molecule type" value="Genomic_DNA"/>
</dbReference>
<dbReference type="CDD" id="cd07731">
    <property type="entry name" value="ComA-like_MBL-fold"/>
    <property type="match status" value="1"/>
</dbReference>
<accession>A0A173XT69</accession>
<dbReference type="Proteomes" id="UP000095546">
    <property type="component" value="Unassembled WGS sequence"/>
</dbReference>
<keyword evidence="3" id="KW-1185">Reference proteome</keyword>
<dbReference type="eggNOG" id="COG2333">
    <property type="taxonomic scope" value="Bacteria"/>
</dbReference>
<protein>
    <submittedName>
        <fullName evidence="2">ComEC family competence protein</fullName>
    </submittedName>
</protein>
<dbReference type="InterPro" id="IPR036866">
    <property type="entry name" value="RibonucZ/Hydroxyglut_hydro"/>
</dbReference>
<proteinExistence type="predicted"/>
<name>A0A173XT69_9FIRM</name>
<evidence type="ECO:0000313" key="3">
    <source>
        <dbReference type="Proteomes" id="UP000095546"/>
    </source>
</evidence>
<dbReference type="InterPro" id="IPR001279">
    <property type="entry name" value="Metallo-B-lactamas"/>
</dbReference>
<dbReference type="InterPro" id="IPR035681">
    <property type="entry name" value="ComA-like_MBL"/>
</dbReference>
<dbReference type="Gene3D" id="3.60.15.10">
    <property type="entry name" value="Ribonuclease Z/Hydroxyacylglutathione hydrolase-like"/>
    <property type="match status" value="1"/>
</dbReference>
<dbReference type="PROSITE" id="PS51257">
    <property type="entry name" value="PROKAR_LIPOPROTEIN"/>
    <property type="match status" value="1"/>
</dbReference>
<feature type="domain" description="Metallo-beta-lactamase" evidence="1">
    <location>
        <begin position="59"/>
        <end position="263"/>
    </location>
</feature>
<reference evidence="2 3" key="1">
    <citation type="submission" date="2015-09" db="EMBL/GenBank/DDBJ databases">
        <authorList>
            <consortium name="Pathogen Informatics"/>
        </authorList>
    </citation>
    <scope>NUCLEOTIDE SEQUENCE [LARGE SCALE GENOMIC DNA]</scope>
    <source>
        <strain evidence="2 3">2789STDY5608828</strain>
    </source>
</reference>
<sequence length="338" mass="36448">MRKKIGMILGIIMLAIAVLTGCGGSQGTSSSSASSGAAKSSATATAGKDVTIKMLNVGQGDSILIQTAEQTVLIDTSDVDERDKFKRELDKAGVKKIDKVILTHPHADHIGGMDVLLKDYQVGTVYDNGMPSTSKLYIGYMKQLKAKGIKHQALKAGDVLDFGSGVSFKVFYPTKELVEKGTQKGYKHDPNNESVVGKLTYGDFSMLFTGDAEQPVEEQLLKADAKDLKSTVLKSPHHGSSTGSSVAYLKAVWPEAVLISCGQGNDYGHPHTDVLARYLGKDTYKDRRDGSQKKTKLVKNDKGEVYKGKVYETDKNGTITITTDGKDYSIKAEEGKAQ</sequence>
<dbReference type="SMART" id="SM00849">
    <property type="entry name" value="Lactamase_B"/>
    <property type="match status" value="1"/>
</dbReference>
<dbReference type="RefSeq" id="WP_070099887.1">
    <property type="nucleotide sequence ID" value="NZ_CABIWZ010000002.1"/>
</dbReference>
<dbReference type="PANTHER" id="PTHR30619:SF1">
    <property type="entry name" value="RECOMBINATION PROTEIN 2"/>
    <property type="match status" value="1"/>
</dbReference>
<dbReference type="InterPro" id="IPR052159">
    <property type="entry name" value="Competence_DNA_uptake"/>
</dbReference>
<evidence type="ECO:0000313" key="2">
    <source>
        <dbReference type="EMBL" id="CUN53548.1"/>
    </source>
</evidence>
<organism evidence="2 3">
    <name type="scientific">Mitsuokella jalaludinii</name>
    <dbReference type="NCBI Taxonomy" id="187979"/>
    <lineage>
        <taxon>Bacteria</taxon>
        <taxon>Bacillati</taxon>
        <taxon>Bacillota</taxon>
        <taxon>Negativicutes</taxon>
        <taxon>Selenomonadales</taxon>
        <taxon>Selenomonadaceae</taxon>
        <taxon>Mitsuokella</taxon>
    </lineage>
</organism>
<dbReference type="PANTHER" id="PTHR30619">
    <property type="entry name" value="DNA INTERNALIZATION/COMPETENCE PROTEIN COMEC/REC2"/>
    <property type="match status" value="1"/>
</dbReference>
<dbReference type="SUPFAM" id="SSF56281">
    <property type="entry name" value="Metallo-hydrolase/oxidoreductase"/>
    <property type="match status" value="1"/>
</dbReference>
<dbReference type="Pfam" id="PF00753">
    <property type="entry name" value="Lactamase_B"/>
    <property type="match status" value="1"/>
</dbReference>